<gene>
    <name evidence="2" type="ORF">AWW68_04390</name>
</gene>
<dbReference type="Proteomes" id="UP000075606">
    <property type="component" value="Unassembled WGS sequence"/>
</dbReference>
<evidence type="ECO:0000313" key="3">
    <source>
        <dbReference type="Proteomes" id="UP000075606"/>
    </source>
</evidence>
<accession>A0A150XH23</accession>
<reference evidence="2 3" key="1">
    <citation type="submission" date="2016-01" db="EMBL/GenBank/DDBJ databases">
        <title>Genome sequencing of Roseivirga spongicola UST030701-084.</title>
        <authorList>
            <person name="Selvaratnam C."/>
            <person name="Thevarajoo S."/>
            <person name="Goh K.M."/>
            <person name="Ee R."/>
            <person name="Chan K.-G."/>
            <person name="Chong C.S."/>
        </authorList>
    </citation>
    <scope>NUCLEOTIDE SEQUENCE [LARGE SCALE GENOMIC DNA]</scope>
    <source>
        <strain evidence="2 3">UST030701-084</strain>
    </source>
</reference>
<dbReference type="PROSITE" id="PS51257">
    <property type="entry name" value="PROKAR_LIPOPROTEIN"/>
    <property type="match status" value="1"/>
</dbReference>
<evidence type="ECO:0000256" key="1">
    <source>
        <dbReference type="SAM" id="Coils"/>
    </source>
</evidence>
<protein>
    <recommendedName>
        <fullName evidence="4">Lipoprotein</fullName>
    </recommendedName>
</protein>
<dbReference type="OrthoDB" id="982420at2"/>
<dbReference type="STRING" id="333140.AWW68_04390"/>
<dbReference type="AlphaFoldDB" id="A0A150XH23"/>
<organism evidence="2 3">
    <name type="scientific">Roseivirga spongicola</name>
    <dbReference type="NCBI Taxonomy" id="333140"/>
    <lineage>
        <taxon>Bacteria</taxon>
        <taxon>Pseudomonadati</taxon>
        <taxon>Bacteroidota</taxon>
        <taxon>Cytophagia</taxon>
        <taxon>Cytophagales</taxon>
        <taxon>Roseivirgaceae</taxon>
        <taxon>Roseivirga</taxon>
    </lineage>
</organism>
<evidence type="ECO:0000313" key="2">
    <source>
        <dbReference type="EMBL" id="KYG78012.1"/>
    </source>
</evidence>
<name>A0A150XH23_9BACT</name>
<dbReference type="RefSeq" id="WP_068217001.1">
    <property type="nucleotide sequence ID" value="NZ_LRPC01000001.1"/>
</dbReference>
<keyword evidence="3" id="KW-1185">Reference proteome</keyword>
<sequence>MKILAKNGFLLGALAAFVFLSCDRRSDEEKWEGQIRAFFYEYKDDSQSYVPLRYQKIDLAFLADQAPIQKALLVLQDTTRQRVKQLHLANLSDKVESISTFAQPFPIDQVDDYLKLRAAAEGELSRKNNRPSEAYQLALAEEESALKDLEHLLSQFNLSIYSIDFNNRPVIYFHEYRMNGDDKSAVFELDRENNSVISFRELI</sequence>
<evidence type="ECO:0008006" key="4">
    <source>
        <dbReference type="Google" id="ProtNLM"/>
    </source>
</evidence>
<feature type="coiled-coil region" evidence="1">
    <location>
        <begin position="132"/>
        <end position="159"/>
    </location>
</feature>
<proteinExistence type="predicted"/>
<dbReference type="EMBL" id="LRPC01000001">
    <property type="protein sequence ID" value="KYG78012.1"/>
    <property type="molecule type" value="Genomic_DNA"/>
</dbReference>
<comment type="caution">
    <text evidence="2">The sequence shown here is derived from an EMBL/GenBank/DDBJ whole genome shotgun (WGS) entry which is preliminary data.</text>
</comment>
<keyword evidence="1" id="KW-0175">Coiled coil</keyword>